<accession>A0A9N8VJC9</accession>
<comment type="caution">
    <text evidence="1">The sequence shown here is derived from an EMBL/GenBank/DDBJ whole genome shotgun (WGS) entry which is preliminary data.</text>
</comment>
<gene>
    <name evidence="1" type="ORF">CPELLU_LOCUS177</name>
</gene>
<reference evidence="1" key="1">
    <citation type="submission" date="2021-06" db="EMBL/GenBank/DDBJ databases">
        <authorList>
            <person name="Kallberg Y."/>
            <person name="Tangrot J."/>
            <person name="Rosling A."/>
        </authorList>
    </citation>
    <scope>NUCLEOTIDE SEQUENCE</scope>
    <source>
        <strain evidence="1">FL966</strain>
    </source>
</reference>
<keyword evidence="2" id="KW-1185">Reference proteome</keyword>
<evidence type="ECO:0000313" key="2">
    <source>
        <dbReference type="Proteomes" id="UP000789759"/>
    </source>
</evidence>
<organism evidence="1 2">
    <name type="scientific">Cetraspora pellucida</name>
    <dbReference type="NCBI Taxonomy" id="1433469"/>
    <lineage>
        <taxon>Eukaryota</taxon>
        <taxon>Fungi</taxon>
        <taxon>Fungi incertae sedis</taxon>
        <taxon>Mucoromycota</taxon>
        <taxon>Glomeromycotina</taxon>
        <taxon>Glomeromycetes</taxon>
        <taxon>Diversisporales</taxon>
        <taxon>Gigasporaceae</taxon>
        <taxon>Cetraspora</taxon>
    </lineage>
</organism>
<dbReference type="AlphaFoldDB" id="A0A9N8VJC9"/>
<dbReference type="EMBL" id="CAJVQA010000036">
    <property type="protein sequence ID" value="CAG8451702.1"/>
    <property type="molecule type" value="Genomic_DNA"/>
</dbReference>
<sequence>MDTIVISYSKKYAKHSSKFLKACHNEVIASSPLLNDWIDIDNAWVKQRNSSRSNERVQRISIDRGLPSYLEDSERNENMKLSDLEEIDTMWEPQKHKDLQSDVKASLNIAYVSENFCSPVIKNVIGIGSSDESGITLPGL</sequence>
<evidence type="ECO:0000313" key="1">
    <source>
        <dbReference type="EMBL" id="CAG8451702.1"/>
    </source>
</evidence>
<dbReference type="Proteomes" id="UP000789759">
    <property type="component" value="Unassembled WGS sequence"/>
</dbReference>
<protein>
    <submittedName>
        <fullName evidence="1">3032_t:CDS:1</fullName>
    </submittedName>
</protein>
<name>A0A9N8VJC9_9GLOM</name>
<proteinExistence type="predicted"/>